<reference evidence="1" key="1">
    <citation type="journal article" date="2023" name="Mol. Biol. Evol.">
        <title>Third-Generation Sequencing Reveals the Adaptive Role of the Epigenome in Three Deep-Sea Polychaetes.</title>
        <authorList>
            <person name="Perez M."/>
            <person name="Aroh O."/>
            <person name="Sun Y."/>
            <person name="Lan Y."/>
            <person name="Juniper S.K."/>
            <person name="Young C.R."/>
            <person name="Angers B."/>
            <person name="Qian P.Y."/>
        </authorList>
    </citation>
    <scope>NUCLEOTIDE SEQUENCE</scope>
    <source>
        <strain evidence="1">R07B-5</strain>
    </source>
</reference>
<gene>
    <name evidence="1" type="ORF">NP493_1729g00024</name>
</gene>
<dbReference type="EMBL" id="JAODUO010001728">
    <property type="protein sequence ID" value="KAK2159315.1"/>
    <property type="molecule type" value="Genomic_DNA"/>
</dbReference>
<evidence type="ECO:0000313" key="1">
    <source>
        <dbReference type="EMBL" id="KAK2159315.1"/>
    </source>
</evidence>
<sequence>MLDFSNSVNHIDHHLLLEMLQMYALPSHIVRMDGNIYIGQNTTSTDRTFIFPFWSSQWRNIATNFTWT</sequence>
<evidence type="ECO:0000313" key="2">
    <source>
        <dbReference type="Proteomes" id="UP001209878"/>
    </source>
</evidence>
<dbReference type="AlphaFoldDB" id="A0AAD9JW01"/>
<dbReference type="Proteomes" id="UP001209878">
    <property type="component" value="Unassembled WGS sequence"/>
</dbReference>
<protein>
    <submittedName>
        <fullName evidence="1">Uncharacterized protein</fullName>
    </submittedName>
</protein>
<organism evidence="1 2">
    <name type="scientific">Ridgeia piscesae</name>
    <name type="common">Tubeworm</name>
    <dbReference type="NCBI Taxonomy" id="27915"/>
    <lineage>
        <taxon>Eukaryota</taxon>
        <taxon>Metazoa</taxon>
        <taxon>Spiralia</taxon>
        <taxon>Lophotrochozoa</taxon>
        <taxon>Annelida</taxon>
        <taxon>Polychaeta</taxon>
        <taxon>Sedentaria</taxon>
        <taxon>Canalipalpata</taxon>
        <taxon>Sabellida</taxon>
        <taxon>Siboglinidae</taxon>
        <taxon>Ridgeia</taxon>
    </lineage>
</organism>
<keyword evidence="2" id="KW-1185">Reference proteome</keyword>
<name>A0AAD9JW01_RIDPI</name>
<proteinExistence type="predicted"/>
<accession>A0AAD9JW01</accession>
<comment type="caution">
    <text evidence="1">The sequence shown here is derived from an EMBL/GenBank/DDBJ whole genome shotgun (WGS) entry which is preliminary data.</text>
</comment>